<dbReference type="OrthoDB" id="2579187at2"/>
<dbReference type="Gene3D" id="3.40.50.12780">
    <property type="entry name" value="N-terminal domain of ligase-like"/>
    <property type="match status" value="1"/>
</dbReference>
<sequence length="530" mass="58000">MLAPDLVLPALVARRAAETPDRVYLEDAGGRTLTYAQTDREAKRWAQAYREVGVSAGDTVLAMLPMSALALCSWLGLGRLRAIEVPVNTAYRNRMLAHVVADSAASVVVVAAKYLPQLAEIADQVPGLRTVVVTDAEAAGADRPTLPWEVLDARGLLPADPPAADPAEEAPSGRDTCAILYTSGTTGPPKGVQVAWAQLHATATGMPPYPQLTADDTYYCPYPLFHVGGKHPPYLMALAGGRVVVKDGFRTQEFWPDIRRHGCTVTFLLSAMSKFVESLPAAPDDADRPLRHVIMVPLLPELDAFRKRFDVEVSTIFNMTEISTPIRSDGADLVDGRSCGRLRPGYQAQVVDENDDPVPHGEVGELVVRGDVPWTHMSGYWRLPEKTAESFRNQWFHTGDAFTRDAEGNFYFVERMNDVIRRRGENIPSSEVEAEATTHPDIAECAVVGVPSRWGEHEIKAVVVPEPGRTPAPADLHAYLVERLPRFMVPRYVELVAELPLTATQKVSKSALRAAGITAQTWDSSPETER</sequence>
<proteinExistence type="predicted"/>
<dbReference type="RefSeq" id="WP_142054910.1">
    <property type="nucleotide sequence ID" value="NZ_VFPA01000002.1"/>
</dbReference>
<dbReference type="Pfam" id="PF13193">
    <property type="entry name" value="AMP-binding_C"/>
    <property type="match status" value="1"/>
</dbReference>
<dbReference type="InterPro" id="IPR045851">
    <property type="entry name" value="AMP-bd_C_sf"/>
</dbReference>
<dbReference type="Pfam" id="PF00501">
    <property type="entry name" value="AMP-binding"/>
    <property type="match status" value="1"/>
</dbReference>
<dbReference type="PANTHER" id="PTHR43767:SF1">
    <property type="entry name" value="NONRIBOSOMAL PEPTIDE SYNTHASE PES1 (EUROFUNG)-RELATED"/>
    <property type="match status" value="1"/>
</dbReference>
<feature type="domain" description="AMP-dependent synthetase/ligase" evidence="1">
    <location>
        <begin position="13"/>
        <end position="381"/>
    </location>
</feature>
<evidence type="ECO:0000259" key="2">
    <source>
        <dbReference type="Pfam" id="PF13193"/>
    </source>
</evidence>
<feature type="domain" description="AMP-binding enzyme C-terminal" evidence="2">
    <location>
        <begin position="431"/>
        <end position="506"/>
    </location>
</feature>
<gene>
    <name evidence="3" type="ORF">FB558_3614</name>
</gene>
<dbReference type="SUPFAM" id="SSF56801">
    <property type="entry name" value="Acetyl-CoA synthetase-like"/>
    <property type="match status" value="1"/>
</dbReference>
<dbReference type="InterPro" id="IPR025110">
    <property type="entry name" value="AMP-bd_C"/>
</dbReference>
<reference evidence="3 4" key="1">
    <citation type="submission" date="2019-06" db="EMBL/GenBank/DDBJ databases">
        <title>Sequencing the genomes of 1000 actinobacteria strains.</title>
        <authorList>
            <person name="Klenk H.-P."/>
        </authorList>
    </citation>
    <scope>NUCLEOTIDE SEQUENCE [LARGE SCALE GENOMIC DNA]</scope>
    <source>
        <strain evidence="3 4">DSM 45301</strain>
    </source>
</reference>
<dbReference type="InterPro" id="IPR020845">
    <property type="entry name" value="AMP-binding_CS"/>
</dbReference>
<dbReference type="PANTHER" id="PTHR43767">
    <property type="entry name" value="LONG-CHAIN-FATTY-ACID--COA LIGASE"/>
    <property type="match status" value="1"/>
</dbReference>
<keyword evidence="3" id="KW-0436">Ligase</keyword>
<organism evidence="3 4">
    <name type="scientific">Pseudonocardia kunmingensis</name>
    <dbReference type="NCBI Taxonomy" id="630975"/>
    <lineage>
        <taxon>Bacteria</taxon>
        <taxon>Bacillati</taxon>
        <taxon>Actinomycetota</taxon>
        <taxon>Actinomycetes</taxon>
        <taxon>Pseudonocardiales</taxon>
        <taxon>Pseudonocardiaceae</taxon>
        <taxon>Pseudonocardia</taxon>
    </lineage>
</organism>
<name>A0A543DP09_9PSEU</name>
<comment type="caution">
    <text evidence="3">The sequence shown here is derived from an EMBL/GenBank/DDBJ whole genome shotgun (WGS) entry which is preliminary data.</text>
</comment>
<keyword evidence="4" id="KW-1185">Reference proteome</keyword>
<dbReference type="EMBL" id="VFPA01000002">
    <property type="protein sequence ID" value="TQM11072.1"/>
    <property type="molecule type" value="Genomic_DNA"/>
</dbReference>
<dbReference type="InterPro" id="IPR050237">
    <property type="entry name" value="ATP-dep_AMP-bd_enzyme"/>
</dbReference>
<dbReference type="PROSITE" id="PS00455">
    <property type="entry name" value="AMP_BINDING"/>
    <property type="match status" value="1"/>
</dbReference>
<protein>
    <submittedName>
        <fullName evidence="3">Crotonobetaine/carnitine-CoA ligase</fullName>
    </submittedName>
</protein>
<dbReference type="InterPro" id="IPR042099">
    <property type="entry name" value="ANL_N_sf"/>
</dbReference>
<evidence type="ECO:0000313" key="3">
    <source>
        <dbReference type="EMBL" id="TQM11072.1"/>
    </source>
</evidence>
<evidence type="ECO:0000313" key="4">
    <source>
        <dbReference type="Proteomes" id="UP000315677"/>
    </source>
</evidence>
<evidence type="ECO:0000259" key="1">
    <source>
        <dbReference type="Pfam" id="PF00501"/>
    </source>
</evidence>
<dbReference type="Gene3D" id="3.30.300.30">
    <property type="match status" value="1"/>
</dbReference>
<dbReference type="Proteomes" id="UP000315677">
    <property type="component" value="Unassembled WGS sequence"/>
</dbReference>
<dbReference type="InterPro" id="IPR000873">
    <property type="entry name" value="AMP-dep_synth/lig_dom"/>
</dbReference>
<accession>A0A543DP09</accession>
<dbReference type="GO" id="GO:0016878">
    <property type="term" value="F:acid-thiol ligase activity"/>
    <property type="evidence" value="ECO:0007669"/>
    <property type="project" value="UniProtKB-ARBA"/>
</dbReference>
<dbReference type="AlphaFoldDB" id="A0A543DP09"/>